<accession>A0ABQ6LVK9</accession>
<dbReference type="EMBL" id="BSYJ01000001">
    <property type="protein sequence ID" value="GMG86124.1"/>
    <property type="molecule type" value="Genomic_DNA"/>
</dbReference>
<dbReference type="SUPFAM" id="SSF160104">
    <property type="entry name" value="Acetoacetate decarboxylase-like"/>
    <property type="match status" value="1"/>
</dbReference>
<sequence length="269" mass="30329">MQALPPNQSFTMPAHFGPRGSNARASGWYRDVTMMVVPYVTDREKLAAYLPEPFSIDEEPIVTVVYACNRQVDWLAGHGYNLLGVHAAARFDGEQDQLRGTYTLALWENLADPILTGRELQGIPKIFADIPDHSIDNGRWRAEARHFDNRIVSLEIDQLRPPTMEEIAASMAAQEGRDNPMAWRYMPAIGGFGSAISEATTFPSETQYHEVQVGTGRVDWQQLTWEQNPTQFHIVNALQTLPVLEYRPAMIARCSVNLLVPDRLPRALR</sequence>
<keyword evidence="2" id="KW-1185">Reference proteome</keyword>
<dbReference type="Proteomes" id="UP001224392">
    <property type="component" value="Unassembled WGS sequence"/>
</dbReference>
<comment type="caution">
    <text evidence="1">The sequence shown here is derived from an EMBL/GenBank/DDBJ whole genome shotgun (WGS) entry which is preliminary data.</text>
</comment>
<evidence type="ECO:0000313" key="2">
    <source>
        <dbReference type="Proteomes" id="UP001224392"/>
    </source>
</evidence>
<gene>
    <name evidence="1" type="ORF">MNKW57_04450</name>
</gene>
<dbReference type="Gene3D" id="2.40.400.10">
    <property type="entry name" value="Acetoacetate decarboxylase-like"/>
    <property type="match status" value="1"/>
</dbReference>
<name>A0ABQ6LVK9_9GAMM</name>
<protein>
    <recommendedName>
        <fullName evidence="3">Acetoacetate decarboxylase</fullName>
    </recommendedName>
</protein>
<reference evidence="1 2" key="1">
    <citation type="submission" date="2023-04" db="EMBL/GenBank/DDBJ databases">
        <title>Marinobulbifer ophiurae gen. nov., sp. Nov., isolate from tissue of brittle star Ophioplocus japonicus.</title>
        <authorList>
            <person name="Kawano K."/>
            <person name="Sawayama S."/>
            <person name="Nakagawa S."/>
        </authorList>
    </citation>
    <scope>NUCLEOTIDE SEQUENCE [LARGE SCALE GENOMIC DNA]</scope>
    <source>
        <strain evidence="1 2">NKW57</strain>
    </source>
</reference>
<proteinExistence type="predicted"/>
<dbReference type="InterPro" id="IPR023375">
    <property type="entry name" value="ADC_dom_sf"/>
</dbReference>
<evidence type="ECO:0008006" key="3">
    <source>
        <dbReference type="Google" id="ProtNLM"/>
    </source>
</evidence>
<evidence type="ECO:0000313" key="1">
    <source>
        <dbReference type="EMBL" id="GMG86124.1"/>
    </source>
</evidence>
<dbReference type="RefSeq" id="WP_285762630.1">
    <property type="nucleotide sequence ID" value="NZ_BSYJ01000001.1"/>
</dbReference>
<organism evidence="1 2">
    <name type="scientific">Biformimicrobium ophioploci</name>
    <dbReference type="NCBI Taxonomy" id="3036711"/>
    <lineage>
        <taxon>Bacteria</taxon>
        <taxon>Pseudomonadati</taxon>
        <taxon>Pseudomonadota</taxon>
        <taxon>Gammaproteobacteria</taxon>
        <taxon>Cellvibrionales</taxon>
        <taxon>Microbulbiferaceae</taxon>
        <taxon>Biformimicrobium</taxon>
    </lineage>
</organism>
<dbReference type="InterPro" id="IPR010451">
    <property type="entry name" value="Acetoacetate_decarboxylase"/>
</dbReference>
<dbReference type="Pfam" id="PF06314">
    <property type="entry name" value="ADC"/>
    <property type="match status" value="1"/>
</dbReference>